<dbReference type="AlphaFoldDB" id="A0A9P0XC03"/>
<comment type="caution">
    <text evidence="2">The sequence shown here is derived from an EMBL/GenBank/DDBJ whole genome shotgun (WGS) entry which is preliminary data.</text>
</comment>
<dbReference type="EMBL" id="CALOZG010000008">
    <property type="protein sequence ID" value="CAH4029232.1"/>
    <property type="molecule type" value="Genomic_DNA"/>
</dbReference>
<feature type="region of interest" description="Disordered" evidence="1">
    <location>
        <begin position="68"/>
        <end position="101"/>
    </location>
</feature>
<gene>
    <name evidence="2" type="ORF">PIBRA_LOCUS6006</name>
</gene>
<feature type="compositionally biased region" description="Pro residues" evidence="1">
    <location>
        <begin position="79"/>
        <end position="91"/>
    </location>
</feature>
<name>A0A9P0XC03_PIEBR</name>
<accession>A0A9P0XC03</accession>
<protein>
    <submittedName>
        <fullName evidence="2">Uncharacterized protein</fullName>
    </submittedName>
</protein>
<evidence type="ECO:0000313" key="3">
    <source>
        <dbReference type="Proteomes" id="UP001152562"/>
    </source>
</evidence>
<evidence type="ECO:0000256" key="1">
    <source>
        <dbReference type="SAM" id="MobiDB-lite"/>
    </source>
</evidence>
<organism evidence="2 3">
    <name type="scientific">Pieris brassicae</name>
    <name type="common">White butterfly</name>
    <name type="synonym">Large white butterfly</name>
    <dbReference type="NCBI Taxonomy" id="7116"/>
    <lineage>
        <taxon>Eukaryota</taxon>
        <taxon>Metazoa</taxon>
        <taxon>Ecdysozoa</taxon>
        <taxon>Arthropoda</taxon>
        <taxon>Hexapoda</taxon>
        <taxon>Insecta</taxon>
        <taxon>Pterygota</taxon>
        <taxon>Neoptera</taxon>
        <taxon>Endopterygota</taxon>
        <taxon>Lepidoptera</taxon>
        <taxon>Glossata</taxon>
        <taxon>Ditrysia</taxon>
        <taxon>Papilionoidea</taxon>
        <taxon>Pieridae</taxon>
        <taxon>Pierinae</taxon>
        <taxon>Pieris</taxon>
    </lineage>
</organism>
<keyword evidence="3" id="KW-1185">Reference proteome</keyword>
<proteinExistence type="predicted"/>
<reference evidence="2" key="1">
    <citation type="submission" date="2022-05" db="EMBL/GenBank/DDBJ databases">
        <authorList>
            <person name="Okamura Y."/>
        </authorList>
    </citation>
    <scope>NUCLEOTIDE SEQUENCE</scope>
</reference>
<evidence type="ECO:0000313" key="2">
    <source>
        <dbReference type="EMBL" id="CAH4029232.1"/>
    </source>
</evidence>
<dbReference type="Proteomes" id="UP001152562">
    <property type="component" value="Unassembled WGS sequence"/>
</dbReference>
<sequence>MLRIRAALVTAARTRSLTAHDHDSITSCARLAVFTTGTPDSSLFTSAYCLRGWEESSEVRYRGPMKATRGGVCKAGETPPLPPRLAPPAAPDNPKKRLPLAKGKTFVYNPCTCANTHT</sequence>